<comment type="caution">
    <text evidence="1">The sequence shown here is derived from an EMBL/GenBank/DDBJ whole genome shotgun (WGS) entry which is preliminary data.</text>
</comment>
<reference evidence="1 2" key="1">
    <citation type="submission" date="2018-07" db="EMBL/GenBank/DDBJ databases">
        <title>Mechanisms of high-level aminoglycoside resistance among Gram-negative pathogens in Brazil.</title>
        <authorList>
            <person name="Ballaben A.S."/>
            <person name="Darini A.L.C."/>
            <person name="Doi Y."/>
        </authorList>
    </citation>
    <scope>NUCLEOTIDE SEQUENCE [LARGE SCALE GENOMIC DNA]</scope>
    <source>
        <strain evidence="1 2">B2-305</strain>
    </source>
</reference>
<protein>
    <submittedName>
        <fullName evidence="1">TetR/AcrR family transcriptional regulator</fullName>
    </submittedName>
</protein>
<organism evidence="1 2">
    <name type="scientific">Pseudomonas aeruginosa</name>
    <dbReference type="NCBI Taxonomy" id="287"/>
    <lineage>
        <taxon>Bacteria</taxon>
        <taxon>Pseudomonadati</taxon>
        <taxon>Pseudomonadota</taxon>
        <taxon>Gammaproteobacteria</taxon>
        <taxon>Pseudomonadales</taxon>
        <taxon>Pseudomonadaceae</taxon>
        <taxon>Pseudomonas</taxon>
    </lineage>
</organism>
<evidence type="ECO:0000313" key="2">
    <source>
        <dbReference type="Proteomes" id="UP000253594"/>
    </source>
</evidence>
<gene>
    <name evidence="1" type="ORF">DT376_45055</name>
</gene>
<dbReference type="EMBL" id="QORE01004111">
    <property type="protein sequence ID" value="RCI64264.1"/>
    <property type="molecule type" value="Genomic_DNA"/>
</dbReference>
<dbReference type="Proteomes" id="UP000253594">
    <property type="component" value="Unassembled WGS sequence"/>
</dbReference>
<dbReference type="AlphaFoldDB" id="A0A367LTL9"/>
<accession>A0A367LTL9</accession>
<proteinExistence type="predicted"/>
<evidence type="ECO:0000313" key="1">
    <source>
        <dbReference type="EMBL" id="RCI64264.1"/>
    </source>
</evidence>
<name>A0A367LTL9_PSEAI</name>
<sequence length="27" mass="2811">MATAQWDGLQAVFEDLGGYGALARQAA</sequence>
<feature type="non-terminal residue" evidence="1">
    <location>
        <position position="27"/>
    </location>
</feature>